<proteinExistence type="predicted"/>
<dbReference type="PATRIC" id="fig|1230458.4.peg.4474"/>
<evidence type="ECO:0000313" key="2">
    <source>
        <dbReference type="EMBL" id="ELY84897.1"/>
    </source>
</evidence>
<comment type="caution">
    <text evidence="2">The sequence shown here is derived from an EMBL/GenBank/DDBJ whole genome shotgun (WGS) entry which is preliminary data.</text>
</comment>
<dbReference type="STRING" id="1230458.C484_22158"/>
<evidence type="ECO:0000256" key="1">
    <source>
        <dbReference type="SAM" id="Phobius"/>
    </source>
</evidence>
<gene>
    <name evidence="2" type="ORF">C484_22158</name>
</gene>
<dbReference type="Pfam" id="PF11667">
    <property type="entry name" value="DUF3267"/>
    <property type="match status" value="1"/>
</dbReference>
<reference evidence="2 3" key="1">
    <citation type="journal article" date="2014" name="PLoS Genet.">
        <title>Phylogenetically driven sequencing of extremely halophilic archaea reveals strategies for static and dynamic osmo-response.</title>
        <authorList>
            <person name="Becker E.A."/>
            <person name="Seitzer P.M."/>
            <person name="Tritt A."/>
            <person name="Larsen D."/>
            <person name="Krusor M."/>
            <person name="Yao A.I."/>
            <person name="Wu D."/>
            <person name="Madern D."/>
            <person name="Eisen J.A."/>
            <person name="Darling A.E."/>
            <person name="Facciotti M.T."/>
        </authorList>
    </citation>
    <scope>NUCLEOTIDE SEQUENCE [LARGE SCALE GENOMIC DNA]</scope>
    <source>
        <strain evidence="2 3">DSM 12281</strain>
    </source>
</reference>
<accession>L9ZH38</accession>
<keyword evidence="1" id="KW-1133">Transmembrane helix</keyword>
<dbReference type="InterPro" id="IPR021683">
    <property type="entry name" value="DUF3267"/>
</dbReference>
<feature type="transmembrane region" description="Helical" evidence="1">
    <location>
        <begin position="36"/>
        <end position="56"/>
    </location>
</feature>
<keyword evidence="1" id="KW-0472">Membrane</keyword>
<evidence type="ECO:0000313" key="3">
    <source>
        <dbReference type="Proteomes" id="UP000011648"/>
    </source>
</evidence>
<name>L9ZH38_9EURY</name>
<dbReference type="Proteomes" id="UP000011648">
    <property type="component" value="Unassembled WGS sequence"/>
</dbReference>
<dbReference type="EMBL" id="AOIL01000070">
    <property type="protein sequence ID" value="ELY84897.1"/>
    <property type="molecule type" value="Genomic_DNA"/>
</dbReference>
<feature type="transmembrane region" description="Helical" evidence="1">
    <location>
        <begin position="229"/>
        <end position="254"/>
    </location>
</feature>
<protein>
    <recommendedName>
        <fullName evidence="4">DUF3267 domain-containing protein</fullName>
    </recommendedName>
</protein>
<dbReference type="AlphaFoldDB" id="L9ZH38"/>
<sequence>MFRVRESESESRSAGRWQSPRLLAAFRLTRSVALQWLVVAVIGFFAFAYCGVRLAAALQGRQLERIAVPAVPPETAVLWGGLAFVILALVVGLHECFHGVAMARYGSDPSYGIGVSYFVLPYAYTEVERARYTRAQMLVVLLAPVVGITVLGLALVALIPELSAVVLVALAANGAGSIGDLWMAGVLLQYPAGVRVDALPNSTVQGFGVYGPPDESTARRSNSEVLSRIAAGAIATLALFGALAIVLALASLAVGSGTVELGPVAGRWVLFRHEVDATGTAWIEIGEWPVLGLAVAGGLLWAGFGAVRARFRNYY</sequence>
<feature type="transmembrane region" description="Helical" evidence="1">
    <location>
        <begin position="138"/>
        <end position="159"/>
    </location>
</feature>
<organism evidence="2 3">
    <name type="scientific">Natrialba taiwanensis DSM 12281</name>
    <dbReference type="NCBI Taxonomy" id="1230458"/>
    <lineage>
        <taxon>Archaea</taxon>
        <taxon>Methanobacteriati</taxon>
        <taxon>Methanobacteriota</taxon>
        <taxon>Stenosarchaea group</taxon>
        <taxon>Halobacteria</taxon>
        <taxon>Halobacteriales</taxon>
        <taxon>Natrialbaceae</taxon>
        <taxon>Natrialba</taxon>
    </lineage>
</organism>
<dbReference type="RefSeq" id="WP_006827980.1">
    <property type="nucleotide sequence ID" value="NZ_AOIL01000070.1"/>
</dbReference>
<keyword evidence="1" id="KW-0812">Transmembrane</keyword>
<feature type="transmembrane region" description="Helical" evidence="1">
    <location>
        <begin position="76"/>
        <end position="97"/>
    </location>
</feature>
<feature type="transmembrane region" description="Helical" evidence="1">
    <location>
        <begin position="165"/>
        <end position="188"/>
    </location>
</feature>
<evidence type="ECO:0008006" key="4">
    <source>
        <dbReference type="Google" id="ProtNLM"/>
    </source>
</evidence>
<feature type="transmembrane region" description="Helical" evidence="1">
    <location>
        <begin position="288"/>
        <end position="307"/>
    </location>
</feature>
<keyword evidence="3" id="KW-1185">Reference proteome</keyword>